<dbReference type="Proteomes" id="UP001596161">
    <property type="component" value="Unassembled WGS sequence"/>
</dbReference>
<organism evidence="2 3">
    <name type="scientific">Adhaeribacter terreus</name>
    <dbReference type="NCBI Taxonomy" id="529703"/>
    <lineage>
        <taxon>Bacteria</taxon>
        <taxon>Pseudomonadati</taxon>
        <taxon>Bacteroidota</taxon>
        <taxon>Cytophagia</taxon>
        <taxon>Cytophagales</taxon>
        <taxon>Hymenobacteraceae</taxon>
        <taxon>Adhaeribacter</taxon>
    </lineage>
</organism>
<dbReference type="RefSeq" id="WP_378017030.1">
    <property type="nucleotide sequence ID" value="NZ_JBHSKT010000004.1"/>
</dbReference>
<evidence type="ECO:0000313" key="3">
    <source>
        <dbReference type="Proteomes" id="UP001596161"/>
    </source>
</evidence>
<sequence length="163" mass="17014">MKKSKWKQNKCATNNSMLKSLAGGLAGACALTLVHETMRRVHPDAPRMDLLGMRAIAKTMRAANTEPPAEEKLFGITMAGDIVANALYYSLAGCDKNAWLRGSMLGLAGGLGGVALPGPLGLGTAPSGRTTQTKVMTVAWYLLGGLAAAAAARGMDKLLNSKR</sequence>
<dbReference type="EMBL" id="JBHSKT010000004">
    <property type="protein sequence ID" value="MFC5270664.1"/>
    <property type="molecule type" value="Genomic_DNA"/>
</dbReference>
<evidence type="ECO:0000313" key="2">
    <source>
        <dbReference type="EMBL" id="MFC5270664.1"/>
    </source>
</evidence>
<reference evidence="3" key="1">
    <citation type="journal article" date="2019" name="Int. J. Syst. Evol. Microbiol.">
        <title>The Global Catalogue of Microorganisms (GCM) 10K type strain sequencing project: providing services to taxonomists for standard genome sequencing and annotation.</title>
        <authorList>
            <consortium name="The Broad Institute Genomics Platform"/>
            <consortium name="The Broad Institute Genome Sequencing Center for Infectious Disease"/>
            <person name="Wu L."/>
            <person name="Ma J."/>
        </authorList>
    </citation>
    <scope>NUCLEOTIDE SEQUENCE [LARGE SCALE GENOMIC DNA]</scope>
    <source>
        <strain evidence="3">KACC 12602</strain>
    </source>
</reference>
<feature type="transmembrane region" description="Helical" evidence="1">
    <location>
        <begin position="98"/>
        <end position="118"/>
    </location>
</feature>
<feature type="transmembrane region" description="Helical" evidence="1">
    <location>
        <begin position="138"/>
        <end position="155"/>
    </location>
</feature>
<evidence type="ECO:0000256" key="1">
    <source>
        <dbReference type="SAM" id="Phobius"/>
    </source>
</evidence>
<keyword evidence="3" id="KW-1185">Reference proteome</keyword>
<keyword evidence="1" id="KW-0812">Transmembrane</keyword>
<comment type="caution">
    <text evidence="2">The sequence shown here is derived from an EMBL/GenBank/DDBJ whole genome shotgun (WGS) entry which is preliminary data.</text>
</comment>
<accession>A0ABW0ECN6</accession>
<keyword evidence="1" id="KW-1133">Transmembrane helix</keyword>
<proteinExistence type="predicted"/>
<keyword evidence="1" id="KW-0472">Membrane</keyword>
<name>A0ABW0ECN6_9BACT</name>
<gene>
    <name evidence="2" type="ORF">ACFPIB_08600</name>
</gene>
<protein>
    <submittedName>
        <fullName evidence="2">Uncharacterized protein</fullName>
    </submittedName>
</protein>